<feature type="domain" description="N-acetyltransferase" evidence="1">
    <location>
        <begin position="1"/>
        <end position="151"/>
    </location>
</feature>
<dbReference type="InterPro" id="IPR000182">
    <property type="entry name" value="GNAT_dom"/>
</dbReference>
<keyword evidence="3" id="KW-1185">Reference proteome</keyword>
<reference evidence="2 3" key="1">
    <citation type="submission" date="2018-06" db="EMBL/GenBank/DDBJ databases">
        <authorList>
            <consortium name="Pathogen Informatics"/>
            <person name="Doyle S."/>
        </authorList>
    </citation>
    <scope>NUCLEOTIDE SEQUENCE [LARGE SCALE GENOMIC DNA]</scope>
    <source>
        <strain evidence="3">NCTC 11391</strain>
    </source>
</reference>
<proteinExistence type="predicted"/>
<dbReference type="Proteomes" id="UP000254082">
    <property type="component" value="Unassembled WGS sequence"/>
</dbReference>
<dbReference type="OrthoDB" id="9799681at2"/>
<protein>
    <submittedName>
        <fullName evidence="2">GNAT family acetyltransferase</fullName>
    </submittedName>
</protein>
<dbReference type="PANTHER" id="PTHR43305">
    <property type="entry name" value="FAMILY N-ACETYLTRANSFERASE, PUTATIVE (AFU_ORTHOLOGUE AFUA_2G01380)-RELATED"/>
    <property type="match status" value="1"/>
</dbReference>
<organism evidence="2 3">
    <name type="scientific">Streptococcus downei MFe28</name>
    <dbReference type="NCBI Taxonomy" id="764290"/>
    <lineage>
        <taxon>Bacteria</taxon>
        <taxon>Bacillati</taxon>
        <taxon>Bacillota</taxon>
        <taxon>Bacilli</taxon>
        <taxon>Lactobacillales</taxon>
        <taxon>Streptococcaceae</taxon>
        <taxon>Streptococcus</taxon>
    </lineage>
</organism>
<name>A0A380JDD5_STRDO</name>
<dbReference type="InterPro" id="IPR052777">
    <property type="entry name" value="Acetyltransferase_Enz"/>
</dbReference>
<dbReference type="InterPro" id="IPR016181">
    <property type="entry name" value="Acyl_CoA_acyltransferase"/>
</dbReference>
<dbReference type="Pfam" id="PF00583">
    <property type="entry name" value="Acetyltransf_1"/>
    <property type="match status" value="1"/>
</dbReference>
<sequence>MEIVDGKDYIDQIKDLIIQYTKWLGRDLSFQNLDEELKDPAHKYTAPEGELLAAVDNGKVVGMVAYHRHTNERCEMKRLYVLPEKRGTHMGDKLVEEILQHAKNAGYKEMVLDTITPLQAAIHLYKKHGFAECEPYYHNPMDDVVYMRKEL</sequence>
<evidence type="ECO:0000313" key="2">
    <source>
        <dbReference type="EMBL" id="SUN36095.1"/>
    </source>
</evidence>
<dbReference type="SUPFAM" id="SSF55729">
    <property type="entry name" value="Acyl-CoA N-acyltransferases (Nat)"/>
    <property type="match status" value="1"/>
</dbReference>
<dbReference type="PROSITE" id="PS51186">
    <property type="entry name" value="GNAT"/>
    <property type="match status" value="1"/>
</dbReference>
<dbReference type="RefSeq" id="WP_044123982.1">
    <property type="nucleotide sequence ID" value="NZ_UHFA01000002.1"/>
</dbReference>
<evidence type="ECO:0000313" key="3">
    <source>
        <dbReference type="Proteomes" id="UP000254082"/>
    </source>
</evidence>
<dbReference type="Gene3D" id="3.40.630.30">
    <property type="match status" value="1"/>
</dbReference>
<dbReference type="EMBL" id="UHFA01000002">
    <property type="protein sequence ID" value="SUN36095.1"/>
    <property type="molecule type" value="Genomic_DNA"/>
</dbReference>
<keyword evidence="2" id="KW-0808">Transferase</keyword>
<dbReference type="PANTHER" id="PTHR43305:SF1">
    <property type="entry name" value="FAMILY N-ACETYLTRANSFERASE, PUTATIVE (AFU_ORTHOLOGUE AFUA_2G01380)-RELATED"/>
    <property type="match status" value="1"/>
</dbReference>
<accession>A0A380JDD5</accession>
<dbReference type="GO" id="GO:0016747">
    <property type="term" value="F:acyltransferase activity, transferring groups other than amino-acyl groups"/>
    <property type="evidence" value="ECO:0007669"/>
    <property type="project" value="InterPro"/>
</dbReference>
<dbReference type="CDD" id="cd04301">
    <property type="entry name" value="NAT_SF"/>
    <property type="match status" value="1"/>
</dbReference>
<evidence type="ECO:0000259" key="1">
    <source>
        <dbReference type="PROSITE" id="PS51186"/>
    </source>
</evidence>
<gene>
    <name evidence="2" type="ORF">NCTC11391_01140</name>
</gene>
<dbReference type="AlphaFoldDB" id="A0A380JDD5"/>